<dbReference type="InterPro" id="IPR032075">
    <property type="entry name" value="PI-PLC-C1"/>
</dbReference>
<dbReference type="CDD" id="cd08589">
    <property type="entry name" value="PI-PLCc_SaPLC1_like"/>
    <property type="match status" value="1"/>
</dbReference>
<keyword evidence="3" id="KW-1185">Reference proteome</keyword>
<dbReference type="GO" id="GO:0006629">
    <property type="term" value="P:lipid metabolic process"/>
    <property type="evidence" value="ECO:0007669"/>
    <property type="project" value="InterPro"/>
</dbReference>
<reference evidence="2 3" key="2">
    <citation type="submission" date="2019-01" db="EMBL/GenBank/DDBJ databases">
        <title>Tautonia sociabilis, a novel thermotolerant planctomycete of Isosphaeraceae family, isolated from a 4000 m deep subterranean habitat.</title>
        <authorList>
            <person name="Kovaleva O.L."/>
            <person name="Elcheninov A.G."/>
            <person name="Van Heerden E."/>
            <person name="Toshchakov S.V."/>
            <person name="Novikov A."/>
            <person name="Bonch-Osmolovskaya E.A."/>
            <person name="Kublanov I.V."/>
        </authorList>
    </citation>
    <scope>NUCLEOTIDE SEQUENCE [LARGE SCALE GENOMIC DNA]</scope>
    <source>
        <strain evidence="2 3">GM2012</strain>
    </source>
</reference>
<accession>A0A432MMG8</accession>
<dbReference type="AlphaFoldDB" id="A0A432MMG8"/>
<dbReference type="EMBL" id="RYZH01000008">
    <property type="protein sequence ID" value="RUL88631.1"/>
    <property type="molecule type" value="Genomic_DNA"/>
</dbReference>
<gene>
    <name evidence="2" type="ORF">TsocGM_05690</name>
</gene>
<dbReference type="Pfam" id="PF16670">
    <property type="entry name" value="PI-PLC-C1"/>
    <property type="match status" value="1"/>
</dbReference>
<proteinExistence type="predicted"/>
<feature type="region of interest" description="Disordered" evidence="1">
    <location>
        <begin position="354"/>
        <end position="374"/>
    </location>
</feature>
<dbReference type="Proteomes" id="UP000280296">
    <property type="component" value="Unassembled WGS sequence"/>
</dbReference>
<evidence type="ECO:0008006" key="4">
    <source>
        <dbReference type="Google" id="ProtNLM"/>
    </source>
</evidence>
<name>A0A432MMG8_9BACT</name>
<dbReference type="OrthoDB" id="195526at2"/>
<dbReference type="RefSeq" id="WP_126724339.1">
    <property type="nucleotide sequence ID" value="NZ_RYZH01000008.1"/>
</dbReference>
<dbReference type="GO" id="GO:0008081">
    <property type="term" value="F:phosphoric diester hydrolase activity"/>
    <property type="evidence" value="ECO:0007669"/>
    <property type="project" value="InterPro"/>
</dbReference>
<evidence type="ECO:0000313" key="2">
    <source>
        <dbReference type="EMBL" id="RUL88631.1"/>
    </source>
</evidence>
<dbReference type="Gene3D" id="3.20.20.190">
    <property type="entry name" value="Phosphatidylinositol (PI) phosphodiesterase"/>
    <property type="match status" value="1"/>
</dbReference>
<sequence length="374" mass="40399">MIPAPLVLPLTLAILSPADDGPDPALGDTLRINQLQVIGTHNSYHLAPLPAVRALIDAASPGRAEGLDYSHPPLAEQFGRLRIRQIELDVFADPDGGLFARPMARHSLIALGKDPGPDPNAGGVLDAPGPKVLHVPDIDYRTTAPTLADALRQVRDWSEAHPDHVPILILVELKDGPIPGLTPPRPIDDDAIEAVEQVIRSAFDSDHLITPDSVRGDAETLRDAIRSRGWPLLADSRGKILLALDNTDAIRNRYLDGHPSLSGRLMLADAGSADHPAASWFKRNDPIGQFDEIRELVRLGFLVRTRADADTRQARSGDTSRRDRALASGAQYVSTDYPEPDPRFSDYRVALPGGAEARVNPVSGPVAVGDDRPR</sequence>
<evidence type="ECO:0000313" key="3">
    <source>
        <dbReference type="Proteomes" id="UP000280296"/>
    </source>
</evidence>
<comment type="caution">
    <text evidence="2">The sequence shown here is derived from an EMBL/GenBank/DDBJ whole genome shotgun (WGS) entry which is preliminary data.</text>
</comment>
<dbReference type="SUPFAM" id="SSF51695">
    <property type="entry name" value="PLC-like phosphodiesterases"/>
    <property type="match status" value="1"/>
</dbReference>
<organism evidence="2 3">
    <name type="scientific">Tautonia sociabilis</name>
    <dbReference type="NCBI Taxonomy" id="2080755"/>
    <lineage>
        <taxon>Bacteria</taxon>
        <taxon>Pseudomonadati</taxon>
        <taxon>Planctomycetota</taxon>
        <taxon>Planctomycetia</taxon>
        <taxon>Isosphaerales</taxon>
        <taxon>Isosphaeraceae</taxon>
        <taxon>Tautonia</taxon>
    </lineage>
</organism>
<protein>
    <recommendedName>
        <fullName evidence="4">Calcium-dependent phosphoinositide phospholipase C</fullName>
    </recommendedName>
</protein>
<reference evidence="2 3" key="1">
    <citation type="submission" date="2018-12" db="EMBL/GenBank/DDBJ databases">
        <authorList>
            <person name="Toschakov S.V."/>
        </authorList>
    </citation>
    <scope>NUCLEOTIDE SEQUENCE [LARGE SCALE GENOMIC DNA]</scope>
    <source>
        <strain evidence="2 3">GM2012</strain>
    </source>
</reference>
<dbReference type="InterPro" id="IPR017946">
    <property type="entry name" value="PLC-like_Pdiesterase_TIM-brl"/>
</dbReference>
<evidence type="ECO:0000256" key="1">
    <source>
        <dbReference type="SAM" id="MobiDB-lite"/>
    </source>
</evidence>